<sequence>MTAKTLLTILHAMFRGKQLADLAQQYRRSGYLFISSVDRTSGLFNDNVLGDLQRACCDTIAQRGAMQVPKQDDHNKQRMETKSSIVPPPPGDAAAATSGYSSAAATVGGDYRVEAGAKLKKKTIRMKLKLRNQEEVDKAYDQVTAARKLAAKEGSAGASLSTTLDAAEKKLERGEISEAEVMKSFDAKAASETFQAYQASGRLDSDIRKQNHLDDVYRYVENTVQSWNRTWPSSPGLQALLLGRRREKKNGKEDTSLSSSLSSPQEGSTRGNAPLGDPLGELCGYLAGSMVARLYDDSILRLPMLSNSLPVHFHGAFTSFRDPRGLDALIALPYQTTKHSPASVVVYPGSHHVLADLTSKGEDIAQFQKTSLWDIGDAVRPYGVLTRSAQPVMLKMEPGSVLIANNLLLRSCMPTMDGVIDASTSWASPAQLGDPANRGLVDLCPLLYMVQFMPDGATFDGARDRIMCLQISPLKEKTLHNSKRRRYGTSGTL</sequence>
<dbReference type="VEuPathDB" id="TriTrypDB:BSAL_17235"/>
<evidence type="ECO:0000313" key="2">
    <source>
        <dbReference type="EMBL" id="CUG88777.1"/>
    </source>
</evidence>
<feature type="compositionally biased region" description="Basic and acidic residues" evidence="1">
    <location>
        <begin position="70"/>
        <end position="81"/>
    </location>
</feature>
<protein>
    <submittedName>
        <fullName evidence="2">Uncharacterized protein</fullName>
    </submittedName>
</protein>
<name>A0A0S4JBB6_BODSA</name>
<reference evidence="3" key="1">
    <citation type="submission" date="2015-09" db="EMBL/GenBank/DDBJ databases">
        <authorList>
            <consortium name="Pathogen Informatics"/>
        </authorList>
    </citation>
    <scope>NUCLEOTIDE SEQUENCE [LARGE SCALE GENOMIC DNA]</scope>
    <source>
        <strain evidence="3">Lake Konstanz</strain>
    </source>
</reference>
<evidence type="ECO:0000313" key="3">
    <source>
        <dbReference type="Proteomes" id="UP000051952"/>
    </source>
</evidence>
<dbReference type="Proteomes" id="UP000051952">
    <property type="component" value="Unassembled WGS sequence"/>
</dbReference>
<dbReference type="OMA" id="WASRDSH"/>
<accession>A0A0S4JBB6</accession>
<proteinExistence type="predicted"/>
<keyword evidence="3" id="KW-1185">Reference proteome</keyword>
<dbReference type="AlphaFoldDB" id="A0A0S4JBB6"/>
<feature type="region of interest" description="Disordered" evidence="1">
    <location>
        <begin position="65"/>
        <end position="98"/>
    </location>
</feature>
<dbReference type="OrthoDB" id="271704at2759"/>
<dbReference type="EMBL" id="CYKH01001671">
    <property type="protein sequence ID" value="CUG88777.1"/>
    <property type="molecule type" value="Genomic_DNA"/>
</dbReference>
<gene>
    <name evidence="2" type="ORF">BSAL_17235</name>
</gene>
<organism evidence="2 3">
    <name type="scientific">Bodo saltans</name>
    <name type="common">Flagellated protozoan</name>
    <dbReference type="NCBI Taxonomy" id="75058"/>
    <lineage>
        <taxon>Eukaryota</taxon>
        <taxon>Discoba</taxon>
        <taxon>Euglenozoa</taxon>
        <taxon>Kinetoplastea</taxon>
        <taxon>Metakinetoplastina</taxon>
        <taxon>Eubodonida</taxon>
        <taxon>Bodonidae</taxon>
        <taxon>Bodo</taxon>
    </lineage>
</organism>
<feature type="region of interest" description="Disordered" evidence="1">
    <location>
        <begin position="247"/>
        <end position="275"/>
    </location>
</feature>
<evidence type="ECO:0000256" key="1">
    <source>
        <dbReference type="SAM" id="MobiDB-lite"/>
    </source>
</evidence>